<reference evidence="2" key="1">
    <citation type="submission" date="2021-02" db="EMBL/GenBank/DDBJ databases">
        <authorList>
            <person name="Nowell W R."/>
        </authorList>
    </citation>
    <scope>NUCLEOTIDE SEQUENCE</scope>
</reference>
<evidence type="ECO:0000313" key="2">
    <source>
        <dbReference type="EMBL" id="CAF1512334.1"/>
    </source>
</evidence>
<evidence type="ECO:0000313" key="3">
    <source>
        <dbReference type="EMBL" id="CAF4414012.1"/>
    </source>
</evidence>
<dbReference type="Proteomes" id="UP000663860">
    <property type="component" value="Unassembled WGS sequence"/>
</dbReference>
<dbReference type="AlphaFoldDB" id="A0A815U3I2"/>
<gene>
    <name evidence="2" type="ORF">IZO911_LOCUS45517</name>
    <name evidence="3" type="ORF">KXQ929_LOCUS51768</name>
</gene>
<dbReference type="Proteomes" id="UP000663868">
    <property type="component" value="Unassembled WGS sequence"/>
</dbReference>
<accession>A0A815U3I2</accession>
<sequence length="25" mass="2621">MNNSTTSSSSSIVGLDIIPDPENNQ</sequence>
<comment type="caution">
    <text evidence="2">The sequence shown here is derived from an EMBL/GenBank/DDBJ whole genome shotgun (WGS) entry which is preliminary data.</text>
</comment>
<name>A0A815U3I2_9BILA</name>
<feature type="non-terminal residue" evidence="2">
    <location>
        <position position="25"/>
    </location>
</feature>
<protein>
    <submittedName>
        <fullName evidence="2">Uncharacterized protein</fullName>
    </submittedName>
</protein>
<feature type="region of interest" description="Disordered" evidence="1">
    <location>
        <begin position="1"/>
        <end position="25"/>
    </location>
</feature>
<organism evidence="2 4">
    <name type="scientific">Adineta steineri</name>
    <dbReference type="NCBI Taxonomy" id="433720"/>
    <lineage>
        <taxon>Eukaryota</taxon>
        <taxon>Metazoa</taxon>
        <taxon>Spiralia</taxon>
        <taxon>Gnathifera</taxon>
        <taxon>Rotifera</taxon>
        <taxon>Eurotatoria</taxon>
        <taxon>Bdelloidea</taxon>
        <taxon>Adinetida</taxon>
        <taxon>Adinetidae</taxon>
        <taxon>Adineta</taxon>
    </lineage>
</organism>
<dbReference type="EMBL" id="CAJNOE010004414">
    <property type="protein sequence ID" value="CAF1512334.1"/>
    <property type="molecule type" value="Genomic_DNA"/>
</dbReference>
<evidence type="ECO:0000256" key="1">
    <source>
        <dbReference type="SAM" id="MobiDB-lite"/>
    </source>
</evidence>
<dbReference type="EMBL" id="CAJOBB010026195">
    <property type="protein sequence ID" value="CAF4414012.1"/>
    <property type="molecule type" value="Genomic_DNA"/>
</dbReference>
<proteinExistence type="predicted"/>
<feature type="compositionally biased region" description="Low complexity" evidence="1">
    <location>
        <begin position="1"/>
        <end position="11"/>
    </location>
</feature>
<evidence type="ECO:0000313" key="4">
    <source>
        <dbReference type="Proteomes" id="UP000663860"/>
    </source>
</evidence>